<feature type="transmembrane region" description="Helical" evidence="1">
    <location>
        <begin position="262"/>
        <end position="283"/>
    </location>
</feature>
<feature type="transmembrane region" description="Helical" evidence="1">
    <location>
        <begin position="109"/>
        <end position="136"/>
    </location>
</feature>
<name>A0A120JW99_9GAMM</name>
<sequence>MFDAAPIMEGLALLADWKVMAILLLGVFFGIITGAIPGFSTPLAISIMLPLTYPMSPVLGIAFLTAIYAGGNFGSSISSILLNIPGSPQAIVTGFDGNPMTKQGRASEALGMAVASSAMGNLLGAIFLILVMPLIVTVALMFGPPELFLVGVLGLTVIAALHNSFLKAIIAGGFGVLLGTVGMTSTGAIRGTHGYFELMDGIPVIPALIGLIGFSELFYMLQQRYVAGGSGSKGDSQKNLHQLLYGFGRVLKHPLTVLKSSTIGVIIGALPGAGATVASVVSYNEAKRSSRKPEEFGTGAEEGLISAESANNASEGGALATMLSLGIPGGLATAVMVGAFMLQGLIPGPRLFIDHQGLVYGIMFAQIVASVFLFMAGLLVSLYAAKVINIPTIVLIPLIAVFSVAGTYAISLQMFDVKIMLVFAALGILMRKYDYPLIAVILGIILGPILDRQLMRTFQGAGELSLGIFLNRPVSLILLCMILFCLAPIALKIYRNARESLEYLKRT</sequence>
<dbReference type="InterPro" id="IPR002823">
    <property type="entry name" value="DUF112_TM"/>
</dbReference>
<feature type="transmembrane region" description="Helical" evidence="1">
    <location>
        <begin position="358"/>
        <end position="384"/>
    </location>
</feature>
<evidence type="ECO:0000313" key="3">
    <source>
        <dbReference type="EMBL" id="AMD01569.1"/>
    </source>
</evidence>
<feature type="transmembrane region" description="Helical" evidence="1">
    <location>
        <begin position="325"/>
        <end position="346"/>
    </location>
</feature>
<keyword evidence="1" id="KW-0472">Membrane</keyword>
<dbReference type="AlphaFoldDB" id="A0A120JW99"/>
<dbReference type="Proteomes" id="UP000063387">
    <property type="component" value="Chromosome"/>
</dbReference>
<dbReference type="PATRIC" id="fig|507626.3.peg.2509"/>
<dbReference type="PANTHER" id="PTHR35342:SF5">
    <property type="entry name" value="TRICARBOXYLIC TRANSPORT PROTEIN"/>
    <property type="match status" value="1"/>
</dbReference>
<feature type="transmembrane region" description="Helical" evidence="1">
    <location>
        <begin position="390"/>
        <end position="412"/>
    </location>
</feature>
<feature type="transmembrane region" description="Helical" evidence="1">
    <location>
        <begin position="470"/>
        <end position="491"/>
    </location>
</feature>
<evidence type="ECO:0000313" key="4">
    <source>
        <dbReference type="Proteomes" id="UP000063387"/>
    </source>
</evidence>
<keyword evidence="1" id="KW-1133">Transmembrane helix</keyword>
<accession>A0A120JW99</accession>
<reference evidence="3 4" key="1">
    <citation type="journal article" date="2016" name="Genome Announc.">
        <title>Draft Genome Sequence of 'Halomonas chromatireducens' Strain AGD 8-3, a Haloalkaliphilic Chromate- and Selenite-Reducing Gammaproteobacterium.</title>
        <authorList>
            <person name="Sharko F.S."/>
            <person name="Shapovalova A.A."/>
            <person name="Tsygankova S.V."/>
            <person name="Komova A.V."/>
            <person name="Boulygina E.S."/>
            <person name="Teslyuk A.B."/>
            <person name="Gotovtsev P.M."/>
            <person name="Namsaraev Z.B."/>
            <person name="Khijniak T.V."/>
            <person name="Nedoluzhko A.V."/>
            <person name="Vasilov R.G."/>
        </authorList>
    </citation>
    <scope>NUCLEOTIDE SEQUENCE [LARGE SCALE GENOMIC DNA]</scope>
    <source>
        <strain evidence="3 4">AGD 8-3</strain>
    </source>
</reference>
<gene>
    <name evidence="3" type="ORF">LOKO_02509</name>
</gene>
<feature type="transmembrane region" description="Helical" evidence="1">
    <location>
        <begin position="21"/>
        <end position="45"/>
    </location>
</feature>
<dbReference type="EMBL" id="CP014226">
    <property type="protein sequence ID" value="AMD01569.1"/>
    <property type="molecule type" value="Genomic_DNA"/>
</dbReference>
<evidence type="ECO:0000259" key="2">
    <source>
        <dbReference type="Pfam" id="PF01970"/>
    </source>
</evidence>
<evidence type="ECO:0000256" key="1">
    <source>
        <dbReference type="SAM" id="Phobius"/>
    </source>
</evidence>
<keyword evidence="1" id="KW-0812">Transmembrane</keyword>
<dbReference type="RefSeq" id="WP_066449699.1">
    <property type="nucleotide sequence ID" value="NZ_CP014226.1"/>
</dbReference>
<keyword evidence="4" id="KW-1185">Reference proteome</keyword>
<dbReference type="KEGG" id="hco:LOKO_02509"/>
<dbReference type="Pfam" id="PF01970">
    <property type="entry name" value="TctA"/>
    <property type="match status" value="1"/>
</dbReference>
<feature type="domain" description="DUF112" evidence="2">
    <location>
        <begin position="21"/>
        <end position="442"/>
    </location>
</feature>
<dbReference type="PANTHER" id="PTHR35342">
    <property type="entry name" value="TRICARBOXYLIC TRANSPORT PROTEIN"/>
    <property type="match status" value="1"/>
</dbReference>
<proteinExistence type="predicted"/>
<feature type="transmembrane region" description="Helical" evidence="1">
    <location>
        <begin position="201"/>
        <end position="221"/>
    </location>
</feature>
<reference evidence="3 4" key="2">
    <citation type="submission" date="2016-02" db="EMBL/GenBank/DDBJ databases">
        <authorList>
            <person name="Wen L."/>
            <person name="He K."/>
            <person name="Yang H."/>
        </authorList>
    </citation>
    <scope>NUCLEOTIDE SEQUENCE [LARGE SCALE GENOMIC DNA]</scope>
    <source>
        <strain evidence="3 4">AGD 8-3</strain>
    </source>
</reference>
<feature type="transmembrane region" description="Helical" evidence="1">
    <location>
        <begin position="433"/>
        <end position="450"/>
    </location>
</feature>
<dbReference type="STRING" id="507626.LOKO_02509"/>
<organism evidence="3 4">
    <name type="scientific">Halomonas chromatireducens</name>
    <dbReference type="NCBI Taxonomy" id="507626"/>
    <lineage>
        <taxon>Bacteria</taxon>
        <taxon>Pseudomonadati</taxon>
        <taxon>Pseudomonadota</taxon>
        <taxon>Gammaproteobacteria</taxon>
        <taxon>Oceanospirillales</taxon>
        <taxon>Halomonadaceae</taxon>
        <taxon>Halomonas</taxon>
    </lineage>
</organism>
<protein>
    <submittedName>
        <fullName evidence="3">Tripartite tricarboxylate transporter TctA family protein</fullName>
    </submittedName>
</protein>
<feature type="transmembrane region" description="Helical" evidence="1">
    <location>
        <begin position="142"/>
        <end position="161"/>
    </location>
</feature>
<feature type="transmembrane region" description="Helical" evidence="1">
    <location>
        <begin position="51"/>
        <end position="71"/>
    </location>
</feature>
<dbReference type="OrthoDB" id="9781349at2"/>
<feature type="transmembrane region" description="Helical" evidence="1">
    <location>
        <begin position="168"/>
        <end position="189"/>
    </location>
</feature>